<comment type="caution">
    <text evidence="1">The sequence shown here is derived from an EMBL/GenBank/DDBJ whole genome shotgun (WGS) entry which is preliminary data.</text>
</comment>
<organism evidence="1">
    <name type="scientific">hydrocarbon metagenome</name>
    <dbReference type="NCBI Taxonomy" id="938273"/>
    <lineage>
        <taxon>unclassified sequences</taxon>
        <taxon>metagenomes</taxon>
        <taxon>ecological metagenomes</taxon>
    </lineage>
</organism>
<protein>
    <submittedName>
        <fullName evidence="1">Uncharacterized protein</fullName>
    </submittedName>
</protein>
<name>A0A0W8FUF6_9ZZZZ</name>
<evidence type="ECO:0000313" key="1">
    <source>
        <dbReference type="EMBL" id="KUG24449.1"/>
    </source>
</evidence>
<proteinExistence type="predicted"/>
<reference evidence="1" key="1">
    <citation type="journal article" date="2015" name="Proc. Natl. Acad. Sci. U.S.A.">
        <title>Networks of energetic and metabolic interactions define dynamics in microbial communities.</title>
        <authorList>
            <person name="Embree M."/>
            <person name="Liu J.K."/>
            <person name="Al-Bassam M.M."/>
            <person name="Zengler K."/>
        </authorList>
    </citation>
    <scope>NUCLEOTIDE SEQUENCE</scope>
</reference>
<dbReference type="AlphaFoldDB" id="A0A0W8FUF6"/>
<accession>A0A0W8FUF6</accession>
<gene>
    <name evidence="1" type="ORF">ASZ90_005737</name>
</gene>
<sequence>MENFQANTTEVSREKAENTFFGRQYVKKYIMREAPCILHQRMIDDDKKTSA</sequence>
<dbReference type="EMBL" id="LNQE01000847">
    <property type="protein sequence ID" value="KUG24449.1"/>
    <property type="molecule type" value="Genomic_DNA"/>
</dbReference>